<dbReference type="Proteomes" id="UP000256964">
    <property type="component" value="Unassembled WGS sequence"/>
</dbReference>
<dbReference type="OrthoDB" id="2748498at2759"/>
<feature type="transmembrane region" description="Helical" evidence="2">
    <location>
        <begin position="217"/>
        <end position="237"/>
    </location>
</feature>
<keyword evidence="2" id="KW-0472">Membrane</keyword>
<name>A0A371CPY5_9APHY</name>
<keyword evidence="5" id="KW-1185">Reference proteome</keyword>
<keyword evidence="2" id="KW-0812">Transmembrane</keyword>
<dbReference type="AlphaFoldDB" id="A0A371CPY5"/>
<evidence type="ECO:0000256" key="1">
    <source>
        <dbReference type="SAM" id="MobiDB-lite"/>
    </source>
</evidence>
<feature type="transmembrane region" description="Helical" evidence="2">
    <location>
        <begin position="25"/>
        <end position="43"/>
    </location>
</feature>
<gene>
    <name evidence="4" type="ORF">OH76DRAFT_1488723</name>
</gene>
<evidence type="ECO:0000256" key="2">
    <source>
        <dbReference type="SAM" id="Phobius"/>
    </source>
</evidence>
<organism evidence="4 5">
    <name type="scientific">Lentinus brumalis</name>
    <dbReference type="NCBI Taxonomy" id="2498619"/>
    <lineage>
        <taxon>Eukaryota</taxon>
        <taxon>Fungi</taxon>
        <taxon>Dikarya</taxon>
        <taxon>Basidiomycota</taxon>
        <taxon>Agaricomycotina</taxon>
        <taxon>Agaricomycetes</taxon>
        <taxon>Polyporales</taxon>
        <taxon>Polyporaceae</taxon>
        <taxon>Lentinus</taxon>
    </lineage>
</organism>
<feature type="transmembrane region" description="Helical" evidence="2">
    <location>
        <begin position="243"/>
        <end position="264"/>
    </location>
</feature>
<reference evidence="4 5" key="1">
    <citation type="journal article" date="2018" name="Biotechnol. Biofuels">
        <title>Integrative visual omics of the white-rot fungus Polyporus brumalis exposes the biotechnological potential of its oxidative enzymes for delignifying raw plant biomass.</title>
        <authorList>
            <person name="Miyauchi S."/>
            <person name="Rancon A."/>
            <person name="Drula E."/>
            <person name="Hage H."/>
            <person name="Chaduli D."/>
            <person name="Favel A."/>
            <person name="Grisel S."/>
            <person name="Henrissat B."/>
            <person name="Herpoel-Gimbert I."/>
            <person name="Ruiz-Duenas F.J."/>
            <person name="Chevret D."/>
            <person name="Hainaut M."/>
            <person name="Lin J."/>
            <person name="Wang M."/>
            <person name="Pangilinan J."/>
            <person name="Lipzen A."/>
            <person name="Lesage-Meessen L."/>
            <person name="Navarro D."/>
            <person name="Riley R."/>
            <person name="Grigoriev I.V."/>
            <person name="Zhou S."/>
            <person name="Raouche S."/>
            <person name="Rosso M.N."/>
        </authorList>
    </citation>
    <scope>NUCLEOTIDE SEQUENCE [LARGE SCALE GENOMIC DNA]</scope>
    <source>
        <strain evidence="4 5">BRFM 1820</strain>
    </source>
</reference>
<dbReference type="Pfam" id="PF20152">
    <property type="entry name" value="DUF6534"/>
    <property type="match status" value="1"/>
</dbReference>
<dbReference type="InterPro" id="IPR045339">
    <property type="entry name" value="DUF6534"/>
</dbReference>
<accession>A0A371CPY5</accession>
<feature type="transmembrane region" description="Helical" evidence="2">
    <location>
        <begin position="136"/>
        <end position="157"/>
    </location>
</feature>
<feature type="transmembrane region" description="Helical" evidence="2">
    <location>
        <begin position="108"/>
        <end position="124"/>
    </location>
</feature>
<feature type="transmembrane region" description="Helical" evidence="2">
    <location>
        <begin position="177"/>
        <end position="197"/>
    </location>
</feature>
<dbReference type="PANTHER" id="PTHR40465:SF1">
    <property type="entry name" value="DUF6534 DOMAIN-CONTAINING PROTEIN"/>
    <property type="match status" value="1"/>
</dbReference>
<keyword evidence="2" id="KW-1133">Transmembrane helix</keyword>
<dbReference type="PANTHER" id="PTHR40465">
    <property type="entry name" value="CHROMOSOME 1, WHOLE GENOME SHOTGUN SEQUENCE"/>
    <property type="match status" value="1"/>
</dbReference>
<dbReference type="STRING" id="139420.A0A371CPY5"/>
<feature type="region of interest" description="Disordered" evidence="1">
    <location>
        <begin position="338"/>
        <end position="365"/>
    </location>
</feature>
<evidence type="ECO:0000313" key="5">
    <source>
        <dbReference type="Proteomes" id="UP000256964"/>
    </source>
</evidence>
<feature type="domain" description="DUF6534" evidence="3">
    <location>
        <begin position="182"/>
        <end position="268"/>
    </location>
</feature>
<evidence type="ECO:0000259" key="3">
    <source>
        <dbReference type="Pfam" id="PF20152"/>
    </source>
</evidence>
<protein>
    <recommendedName>
        <fullName evidence="3">DUF6534 domain-containing protein</fullName>
    </recommendedName>
</protein>
<feature type="transmembrane region" description="Helical" evidence="2">
    <location>
        <begin position="64"/>
        <end position="88"/>
    </location>
</feature>
<evidence type="ECO:0000313" key="4">
    <source>
        <dbReference type="EMBL" id="RDX42353.1"/>
    </source>
</evidence>
<dbReference type="EMBL" id="KZ857486">
    <property type="protein sequence ID" value="RDX42353.1"/>
    <property type="molecule type" value="Genomic_DNA"/>
</dbReference>
<proteinExistence type="predicted"/>
<sequence>MSTPSADPLVSLFAENRVQVPRLDASFGAILVGTYVSLVLYGLTVHQAFRYFRIYREDVPRLKYLVTTLLLADTVYLVLCMHACYFYLIKNYFKPLALVNGTWSLRLMPPVSGLIVILSQSFYSRRAALMGSWYKTLVSVVTVLILGEIGFTIGGTFEAFSLKTFDHWKQMTWLSASAWVFAVVVESLLSTTLIIVLRKSRTGFKRTDSVLDILTGYTINTGLLTGTASLVCLVFALAAPQNLIYIGCNMGTTMLYSNSTLAVLNSRKFLAQRALGGLDPTGPEFDWSGMQVSNHMEELGANEQQASSPPFPHQPRTTIRSTVESVIHIRNGAGRTAFGEVSLSGIDESEAGSSPSKPKPARLAE</sequence>